<dbReference type="EMBL" id="FP929059">
    <property type="protein sequence ID" value="CBL33657.1"/>
    <property type="molecule type" value="Genomic_DNA"/>
</dbReference>
<gene>
    <name evidence="2" type="ORF">ES1_05300</name>
</gene>
<evidence type="ECO:0000313" key="2">
    <source>
        <dbReference type="EMBL" id="CBL33657.1"/>
    </source>
</evidence>
<reference evidence="2 3" key="1">
    <citation type="submission" date="2010-03" db="EMBL/GenBank/DDBJ databases">
        <title>The genome sequence of Eubacterium siraeum V10Sc8a.</title>
        <authorList>
            <consortium name="metaHIT consortium -- http://www.metahit.eu/"/>
            <person name="Pajon A."/>
            <person name="Turner K."/>
            <person name="Parkhill J."/>
            <person name="Duncan S."/>
            <person name="Flint H."/>
        </authorList>
    </citation>
    <scope>NUCLEOTIDE SEQUENCE [LARGE SCALE GENOMIC DNA]</scope>
    <source>
        <strain evidence="2 3">V10Sc8a</strain>
    </source>
</reference>
<keyword evidence="1" id="KW-0472">Membrane</keyword>
<keyword evidence="1" id="KW-0812">Transmembrane</keyword>
<feature type="transmembrane region" description="Helical" evidence="1">
    <location>
        <begin position="57"/>
        <end position="79"/>
    </location>
</feature>
<dbReference type="AlphaFoldDB" id="D4MIS4"/>
<dbReference type="PATRIC" id="fig|717961.3.peg.606"/>
<reference evidence="2 3" key="2">
    <citation type="submission" date="2010-03" db="EMBL/GenBank/DDBJ databases">
        <authorList>
            <person name="Pajon A."/>
        </authorList>
    </citation>
    <scope>NUCLEOTIDE SEQUENCE [LARGE SCALE GENOMIC DNA]</scope>
    <source>
        <strain evidence="2 3">V10Sc8a</strain>
    </source>
</reference>
<dbReference type="BioCyc" id="ESIR717961:G136L-423-MONOMER"/>
<dbReference type="KEGG" id="esr:ES1_05300"/>
<proteinExistence type="predicted"/>
<accession>D4MIS4</accession>
<sequence>MGYAESRNYFSGGKTGMCVLFGIIGAVIGGFLARFVMVIIMGILQFVNDWNVDMCNLVVNIGTVVGAIIGGLIGFGIGYEKDQETAEKNRRLQVERNQIYQLKQQYRQTNDPQVQQAINSEINSAQCRMMSIKSE</sequence>
<keyword evidence="1" id="KW-1133">Transmembrane helix</keyword>
<evidence type="ECO:0000256" key="1">
    <source>
        <dbReference type="SAM" id="Phobius"/>
    </source>
</evidence>
<organism evidence="2 3">
    <name type="scientific">[Eubacterium] siraeum V10Sc8a</name>
    <dbReference type="NCBI Taxonomy" id="717961"/>
    <lineage>
        <taxon>Bacteria</taxon>
        <taxon>Bacillati</taxon>
        <taxon>Bacillota</taxon>
        <taxon>Clostridia</taxon>
        <taxon>Eubacteriales</taxon>
        <taxon>Oscillospiraceae</taxon>
        <taxon>Oscillospiraceae incertae sedis</taxon>
    </lineage>
</organism>
<protein>
    <submittedName>
        <fullName evidence="2">Uncharacterized protein</fullName>
    </submittedName>
</protein>
<evidence type="ECO:0000313" key="3">
    <source>
        <dbReference type="Proteomes" id="UP000007050"/>
    </source>
</evidence>
<dbReference type="HOGENOM" id="CLU_1882656_0_0_9"/>
<feature type="transmembrane region" description="Helical" evidence="1">
    <location>
        <begin position="20"/>
        <end position="45"/>
    </location>
</feature>
<dbReference type="Proteomes" id="UP000007050">
    <property type="component" value="Chromosome"/>
</dbReference>
<name>D4MIS4_9FIRM</name>